<dbReference type="Gene3D" id="1.25.40.420">
    <property type="match status" value="1"/>
</dbReference>
<evidence type="ECO:0000313" key="4">
    <source>
        <dbReference type="Proteomes" id="UP000675881"/>
    </source>
</evidence>
<dbReference type="InterPro" id="IPR042345">
    <property type="entry name" value="Btbd7"/>
</dbReference>
<dbReference type="SUPFAM" id="SSF54695">
    <property type="entry name" value="POZ domain"/>
    <property type="match status" value="2"/>
</dbReference>
<dbReference type="Proteomes" id="UP000675881">
    <property type="component" value="Chromosome 14"/>
</dbReference>
<dbReference type="InterPro" id="IPR000210">
    <property type="entry name" value="BTB/POZ_dom"/>
</dbReference>
<evidence type="ECO:0000259" key="2">
    <source>
        <dbReference type="PROSITE" id="PS50097"/>
    </source>
</evidence>
<name>A0A7R8H3P3_LEPSM</name>
<dbReference type="InterPro" id="IPR011333">
    <property type="entry name" value="SKP1/BTB/POZ_sf"/>
</dbReference>
<gene>
    <name evidence="3" type="ORF">LSAA_4990</name>
</gene>
<feature type="domain" description="BTB" evidence="2">
    <location>
        <begin position="131"/>
        <end position="205"/>
    </location>
</feature>
<evidence type="ECO:0000313" key="3">
    <source>
        <dbReference type="EMBL" id="CAF2845610.1"/>
    </source>
</evidence>
<feature type="domain" description="BTB" evidence="2">
    <location>
        <begin position="237"/>
        <end position="332"/>
    </location>
</feature>
<feature type="compositionally biased region" description="Low complexity" evidence="1">
    <location>
        <begin position="507"/>
        <end position="517"/>
    </location>
</feature>
<dbReference type="PANTHER" id="PTHR16064">
    <property type="entry name" value="BTB POZ DOMAIN CONTAINING 7"/>
    <property type="match status" value="1"/>
</dbReference>
<dbReference type="OrthoDB" id="2347980at2759"/>
<accession>A0A7R8H3P3</accession>
<proteinExistence type="predicted"/>
<dbReference type="Pfam" id="PF00651">
    <property type="entry name" value="BTB"/>
    <property type="match status" value="2"/>
</dbReference>
<dbReference type="Gene3D" id="3.30.710.10">
    <property type="entry name" value="Potassium Channel Kv1.1, Chain A"/>
    <property type="match status" value="2"/>
</dbReference>
<sequence>MGLSSSTPSSWGTTSYGAQYSSGGGDVIRACRCYSRDSSRCTRHSLTFSQDPLPQCKKARRAHGFATFKKKLIGKCKNIRGPDVHSKLFHQYEISNVLKDLSVQADLARPPAHTLRQSLGDLLNDVTTSCADVILTSYEARVPAHKAVILARCPSFFHQRILPVQEQLSRSSDILECPLPFTISGLRLTPDTLRNLMEYLYTGELPRITSDLSAGSSLVPNSLESDIAFLYDSMSLSDCVLVFGSGLEGGFSQTLHCHRVILSARSSFFQKLIHRRLVRNAREQGTLSSSSPQKIKNSRESLSLLLDENVIPARYGKVLLHAMYLDTLDLNLVSAIPDDHLDIITPCDEIDSVSSAKLLPEDRRVRYAMDLYEIGRFLEFDLLSQNCEDFLAQSLRPENVIPILDWSLKPHGSAWIRRQAFQYVQEEFTLIANSEYFEKLDINILKDLLESDYTQASELEILQAIIRWGELQLLNKSEFKDGPNPCHTLSRRNNQNHYHIYGGGSGSNNSSSNSSSNSRRREVCDNELRTLIGPLLNCLRIQHILPRDDRHSDVLDNALHRNLIPRPPCFFAQTDDVTKYSAWDPRNFDGLYVKPRLFLPYYEECKNILKDRFGHDISSDLAFPGFDIPDTLYMVKNQNDPMDILEQQPNSLPDKERISKMLKRTRKLLQTVAVQRAMASPLVHKWDVVHLVELRVVRECNLPDSYTTVLRNSELEESNYSEAEMVPSSTGHLLYDNKFDIHLSGHMDQGAATSSSSGPDVVNLATSTLSSLSLQQQESIVVSPDIVDGMMATSSSPSTTPTNHNTSNISSIFLKKKKPNLADWRISASTFFLFWKKRVPELICIYDPNSLLNTSFAFDMTIAEDELKNQSVISSLLTQK</sequence>
<dbReference type="EMBL" id="HG994593">
    <property type="protein sequence ID" value="CAF2845610.1"/>
    <property type="molecule type" value="Genomic_DNA"/>
</dbReference>
<dbReference type="PROSITE" id="PS50097">
    <property type="entry name" value="BTB"/>
    <property type="match status" value="2"/>
</dbReference>
<dbReference type="AlphaFoldDB" id="A0A7R8H3P3"/>
<dbReference type="GO" id="GO:0061138">
    <property type="term" value="P:morphogenesis of a branching epithelium"/>
    <property type="evidence" value="ECO:0007669"/>
    <property type="project" value="InterPro"/>
</dbReference>
<protein>
    <submittedName>
        <fullName evidence="3">BTBD7</fullName>
    </submittedName>
</protein>
<feature type="region of interest" description="Disordered" evidence="1">
    <location>
        <begin position="497"/>
        <end position="519"/>
    </location>
</feature>
<organism evidence="3 4">
    <name type="scientific">Lepeophtheirus salmonis</name>
    <name type="common">Salmon louse</name>
    <name type="synonym">Caligus salmonis</name>
    <dbReference type="NCBI Taxonomy" id="72036"/>
    <lineage>
        <taxon>Eukaryota</taxon>
        <taxon>Metazoa</taxon>
        <taxon>Ecdysozoa</taxon>
        <taxon>Arthropoda</taxon>
        <taxon>Crustacea</taxon>
        <taxon>Multicrustacea</taxon>
        <taxon>Hexanauplia</taxon>
        <taxon>Copepoda</taxon>
        <taxon>Siphonostomatoida</taxon>
        <taxon>Caligidae</taxon>
        <taxon>Lepeophtheirus</taxon>
    </lineage>
</organism>
<dbReference type="PANTHER" id="PTHR16064:SF3">
    <property type="entry name" value="BTB_POZ DOMAIN-CONTAINING PROTEIN 7"/>
    <property type="match status" value="1"/>
</dbReference>
<dbReference type="InterPro" id="IPR011705">
    <property type="entry name" value="BACK"/>
</dbReference>
<dbReference type="Pfam" id="PF07707">
    <property type="entry name" value="BACK"/>
    <property type="match status" value="1"/>
</dbReference>
<dbReference type="SMART" id="SM00225">
    <property type="entry name" value="BTB"/>
    <property type="match status" value="2"/>
</dbReference>
<evidence type="ECO:0000256" key="1">
    <source>
        <dbReference type="SAM" id="MobiDB-lite"/>
    </source>
</evidence>
<reference evidence="3" key="1">
    <citation type="submission" date="2021-02" db="EMBL/GenBank/DDBJ databases">
        <authorList>
            <person name="Bekaert M."/>
        </authorList>
    </citation>
    <scope>NUCLEOTIDE SEQUENCE</scope>
    <source>
        <strain evidence="3">IoA-00</strain>
    </source>
</reference>
<keyword evidence="4" id="KW-1185">Reference proteome</keyword>